<dbReference type="NCBIfam" id="TIGR01591">
    <property type="entry name" value="Fdh-alpha"/>
    <property type="match status" value="1"/>
</dbReference>
<dbReference type="InterPro" id="IPR027467">
    <property type="entry name" value="MopterinOxRdtase_cofactor_BS"/>
</dbReference>
<evidence type="ECO:0000313" key="9">
    <source>
        <dbReference type="Proteomes" id="UP001209854"/>
    </source>
</evidence>
<name>A0ABT3MRV2_9GAMM</name>
<dbReference type="Pfam" id="PF01568">
    <property type="entry name" value="Molydop_binding"/>
    <property type="match status" value="1"/>
</dbReference>
<dbReference type="InterPro" id="IPR006657">
    <property type="entry name" value="MoPterin_dinucl-bd_dom"/>
</dbReference>
<keyword evidence="6" id="KW-0411">Iron-sulfur</keyword>
<dbReference type="Gene3D" id="3.40.50.740">
    <property type="match status" value="1"/>
</dbReference>
<feature type="domain" description="4Fe-4S Mo/W bis-MGD-type" evidence="7">
    <location>
        <begin position="3"/>
        <end position="59"/>
    </location>
</feature>
<organism evidence="8 9">
    <name type="scientific">Endozoicomonas gorgoniicola</name>
    <dbReference type="NCBI Taxonomy" id="1234144"/>
    <lineage>
        <taxon>Bacteria</taxon>
        <taxon>Pseudomonadati</taxon>
        <taxon>Pseudomonadota</taxon>
        <taxon>Gammaproteobacteria</taxon>
        <taxon>Oceanospirillales</taxon>
        <taxon>Endozoicomonadaceae</taxon>
        <taxon>Endozoicomonas</taxon>
    </lineage>
</organism>
<reference evidence="8 9" key="1">
    <citation type="submission" date="2022-10" db="EMBL/GenBank/DDBJ databases">
        <title>High-quality genome sequences of two octocoral-associated bacteria, Endozoicomonas euniceicola EF212 and Endozoicomonas gorgoniicola PS125.</title>
        <authorList>
            <person name="Chiou Y.-J."/>
            <person name="Chen Y.-H."/>
        </authorList>
    </citation>
    <scope>NUCLEOTIDE SEQUENCE [LARGE SCALE GENOMIC DNA]</scope>
    <source>
        <strain evidence="8 9">PS125</strain>
    </source>
</reference>
<evidence type="ECO:0000256" key="4">
    <source>
        <dbReference type="ARBA" id="ARBA00022723"/>
    </source>
</evidence>
<dbReference type="PROSITE" id="PS51669">
    <property type="entry name" value="4FE4S_MOW_BIS_MGD"/>
    <property type="match status" value="1"/>
</dbReference>
<comment type="caution">
    <text evidence="8">The sequence shown here is derived from an EMBL/GenBank/DDBJ whole genome shotgun (WGS) entry which is preliminary data.</text>
</comment>
<dbReference type="InterPro" id="IPR006656">
    <property type="entry name" value="Mopterin_OxRdtase"/>
</dbReference>
<dbReference type="SMART" id="SM00926">
    <property type="entry name" value="Molybdop_Fe4S4"/>
    <property type="match status" value="1"/>
</dbReference>
<dbReference type="GO" id="GO:0008863">
    <property type="term" value="F:formate dehydrogenase (NAD+) activity"/>
    <property type="evidence" value="ECO:0007669"/>
    <property type="project" value="UniProtKB-EC"/>
</dbReference>
<evidence type="ECO:0000256" key="6">
    <source>
        <dbReference type="ARBA" id="ARBA00023014"/>
    </source>
</evidence>
<gene>
    <name evidence="8" type="primary">fdhF</name>
    <name evidence="8" type="ORF">NX722_05385</name>
</gene>
<dbReference type="InterPro" id="IPR006963">
    <property type="entry name" value="Mopterin_OxRdtase_4Fe-4S_dom"/>
</dbReference>
<dbReference type="EC" id="1.17.1.9" evidence="8"/>
<dbReference type="Proteomes" id="UP001209854">
    <property type="component" value="Unassembled WGS sequence"/>
</dbReference>
<evidence type="ECO:0000256" key="2">
    <source>
        <dbReference type="ARBA" id="ARBA00022485"/>
    </source>
</evidence>
<comment type="cofactor">
    <cofactor evidence="1">
        <name>Mo-bis(molybdopterin guanine dinucleotide)</name>
        <dbReference type="ChEBI" id="CHEBI:60539"/>
    </cofactor>
</comment>
<dbReference type="PANTHER" id="PTHR43105">
    <property type="entry name" value="RESPIRATORY NITRATE REDUCTASE"/>
    <property type="match status" value="1"/>
</dbReference>
<evidence type="ECO:0000259" key="7">
    <source>
        <dbReference type="PROSITE" id="PS51669"/>
    </source>
</evidence>
<dbReference type="PIRSF" id="PIRSF000144">
    <property type="entry name" value="CbbBc"/>
    <property type="match status" value="1"/>
</dbReference>
<sequence length="709" mass="78264">MTTKTTPSVCPFCGTGCGIGIRTDADRVIGVEPLTNHPVSKGRLCSKGWSSAFGIGVEDRITHPLIKENGEFRRASWDEALDHIHEQFSYHRETHGPQAVGLISCARATNEDNYAIQKFARTVLTTNNVDHCARICHSPSVAGLAQTLGSGAMTNSIEDVRKSDVVVVFGCDPTESHSIIGSEIIKAKERGALLLVVDPRKTRLAEMADVHLQLRLGTNVALLNGLIKVIFNNGWEDKDFLNKRCDHEDILRKQVEEYPLEKVSRITGVPKDQLKQFARLYSHARAAFLAYGMGVTQYVSGTNNVMAISNLALVCGQIGKPGAGINPLRGQNNVQGACDMGCLPGTFPGYQSTDDPVAREKFSKIWGTPVADHPGMTSLGMNEAAMAGQFHAMMIFGEDPVVTDPDQNMVAKALRRMDTLVVVEMTMTETAKLADVVLPAASFAEKDGTFANCERRVQRVRQAVNPPGECLADWQLMAKLAKRFGMHGFDWKNAEEIFDEICSVSSIHSQMSYPRLDEHNGLQWPCDAKNPDGSKILHQREFPIGKARLMPVHYLPTAEIPDAEYPFYMTTIRLHFHYGCGSMTRKSPLLERETPKGVLFMNPRDIANIRLFNHAPVGIRSRRGYLETRVISTDQVPPGLVSIPYHFNDTPSNQLTNDAQDPVTRMPELKACAVRIEPLAFDAEPRPIQILRNANYEPAVKGAAGGEHE</sequence>
<dbReference type="InterPro" id="IPR006478">
    <property type="entry name" value="Formate_DH_asu"/>
</dbReference>
<protein>
    <submittedName>
        <fullName evidence="8">Formate dehydrogenase subunit alpha</fullName>
        <ecNumber evidence="8">1.17.1.9</ecNumber>
    </submittedName>
</protein>
<dbReference type="CDD" id="cd02753">
    <property type="entry name" value="MopB_Formate-Dh-H"/>
    <property type="match status" value="1"/>
</dbReference>
<dbReference type="InterPro" id="IPR006655">
    <property type="entry name" value="Mopterin_OxRdtase_prok_CS"/>
</dbReference>
<dbReference type="SUPFAM" id="SSF53706">
    <property type="entry name" value="Formate dehydrogenase/DMSO reductase, domains 1-3"/>
    <property type="match status" value="1"/>
</dbReference>
<keyword evidence="5" id="KW-0408">Iron</keyword>
<dbReference type="SUPFAM" id="SSF50692">
    <property type="entry name" value="ADC-like"/>
    <property type="match status" value="1"/>
</dbReference>
<dbReference type="Pfam" id="PF00384">
    <property type="entry name" value="Molybdopterin"/>
    <property type="match status" value="1"/>
</dbReference>
<dbReference type="Gene3D" id="3.40.228.10">
    <property type="entry name" value="Dimethylsulfoxide Reductase, domain 2"/>
    <property type="match status" value="1"/>
</dbReference>
<dbReference type="Gene3D" id="2.40.40.20">
    <property type="match status" value="1"/>
</dbReference>
<dbReference type="EMBL" id="JAPFCC010000001">
    <property type="protein sequence ID" value="MCW7552085.1"/>
    <property type="molecule type" value="Genomic_DNA"/>
</dbReference>
<dbReference type="PANTHER" id="PTHR43105:SF10">
    <property type="entry name" value="NADH-QUINONE OXIDOREDUCTASE SUBUNIT G"/>
    <property type="match status" value="1"/>
</dbReference>
<dbReference type="Pfam" id="PF04879">
    <property type="entry name" value="Molybdop_Fe4S4"/>
    <property type="match status" value="1"/>
</dbReference>
<dbReference type="PROSITE" id="PS00551">
    <property type="entry name" value="MOLYBDOPTERIN_PROK_1"/>
    <property type="match status" value="1"/>
</dbReference>
<evidence type="ECO:0000256" key="5">
    <source>
        <dbReference type="ARBA" id="ARBA00023004"/>
    </source>
</evidence>
<dbReference type="InterPro" id="IPR009010">
    <property type="entry name" value="Asp_de-COase-like_dom_sf"/>
</dbReference>
<accession>A0ABT3MRV2</accession>
<keyword evidence="3" id="KW-0500">Molybdenum</keyword>
<keyword evidence="4" id="KW-0479">Metal-binding</keyword>
<evidence type="ECO:0000256" key="1">
    <source>
        <dbReference type="ARBA" id="ARBA00001942"/>
    </source>
</evidence>
<dbReference type="InterPro" id="IPR050123">
    <property type="entry name" value="Prok_molybdopt-oxidoreductase"/>
</dbReference>
<evidence type="ECO:0000256" key="3">
    <source>
        <dbReference type="ARBA" id="ARBA00022505"/>
    </source>
</evidence>
<keyword evidence="9" id="KW-1185">Reference proteome</keyword>
<dbReference type="InterPro" id="IPR041924">
    <property type="entry name" value="Formate_Dh-H_N"/>
</dbReference>
<dbReference type="Gene3D" id="2.20.25.90">
    <property type="entry name" value="ADC-like domains"/>
    <property type="match status" value="1"/>
</dbReference>
<dbReference type="PROSITE" id="PS00490">
    <property type="entry name" value="MOLYBDOPTERIN_PROK_2"/>
    <property type="match status" value="1"/>
</dbReference>
<keyword evidence="8" id="KW-0560">Oxidoreductase</keyword>
<keyword evidence="2" id="KW-0004">4Fe-4S</keyword>
<proteinExistence type="predicted"/>
<evidence type="ECO:0000313" key="8">
    <source>
        <dbReference type="EMBL" id="MCW7552085.1"/>
    </source>
</evidence>
<dbReference type="RefSeq" id="WP_262567065.1">
    <property type="nucleotide sequence ID" value="NZ_JAPFCC010000001.1"/>
</dbReference>